<keyword evidence="7" id="KW-0223">Dioxygenase</keyword>
<evidence type="ECO:0000256" key="8">
    <source>
        <dbReference type="ARBA" id="ARBA00023004"/>
    </source>
</evidence>
<dbReference type="Pfam" id="PF02373">
    <property type="entry name" value="JmjC"/>
    <property type="match status" value="1"/>
</dbReference>
<dbReference type="InterPro" id="IPR003347">
    <property type="entry name" value="JmjC_dom"/>
</dbReference>
<dbReference type="SUPFAM" id="SSF57903">
    <property type="entry name" value="FYVE/PHD zinc finger"/>
    <property type="match status" value="1"/>
</dbReference>
<evidence type="ECO:0000256" key="6">
    <source>
        <dbReference type="ARBA" id="ARBA00022853"/>
    </source>
</evidence>
<accession>A0A5K3FQU2</accession>
<dbReference type="InterPro" id="IPR013637">
    <property type="entry name" value="Lys_sp_deMease-like_dom"/>
</dbReference>
<dbReference type="SMART" id="SM00249">
    <property type="entry name" value="PHD"/>
    <property type="match status" value="1"/>
</dbReference>
<dbReference type="WBParaSite" id="MCU_010739-RA">
    <property type="protein sequence ID" value="MCU_010739-RA"/>
    <property type="gene ID" value="MCU_010739"/>
</dbReference>
<feature type="domain" description="PHD-type" evidence="12">
    <location>
        <begin position="968"/>
        <end position="1019"/>
    </location>
</feature>
<sequence length="1375" mass="154232">MITYQLKTIALAEVQEEFWRLMNDGECDVTVEYGTDPCSSGVGSGFPTTRNHFVAIDYSTSPWNLNNFATNELSALRYLPANISAMKVPRYHVGMMFSFSCWQTEDHWSFSITYLHKGEPRTWYGVPETSADAFEAVLCSMAPEPFAHSPDLLHHVTTLYPPDHLLLRGVPVFYLNQLAGEFVVTFPRAYHASFNNGFNFAESVNFCPASWFPSGRDCVDHYALLHRPPVFSHAELLCRLAESSLESGSVPVNLLVIITDQLRGLLAKERSLRRHLARLGVRRTERFVFESRNEETRECQLCKTTLFTSALTCACSKTMLCLEHYQSCSCCVVEDQILLYRYGLDELSQFVERHQSRLREYWKWKTRVEELLSHKTSPHEKTQGESFMTRASTLGDENQDKSKDEQIREEADSICLNQKSTIQELINIWETGRQNRYPEDLVNRLGKMVENAMNCSSVIRSLLSQKSEDHGEAKRVSRISVSSAARKRVASCQPGGKPRKESTELDLPDGPSVTKSSLFVNGHLETPLILLTVAEFNQFVEVVNNLPCTIPGLGDLNRFKQRLADWYSSTHELLSLAEKPIVNDQNLEPCLALLCVDRIEQLVEFAEGVDVELRDLRKLKHLMDCLLWLKCVDQKLNQEGSFECRPTLIELLDLETHGQTLVCGVASYYRSPTSSVETKPTTILEFALKRGSDRLCQAISEAQFLECAIKNVIGSPHGSCELSEAEALVAQAADVKAEFGASEELNRLCVKAHSILSDLGSFQRLLKCPPSSSSHDDDDCEGDDGFPDDFVKRLKLNTADSTPHLWLSFYEELCNTSNQLPFVFPDTTKLNTLLTVLDRCYSRIEEVFLRLEDGHTSSSAASALLLEVLLPRPKAALGLLIQRDTGLQTISGSGGKSASSLAGVDARAYSSACGENATKFLEELKGGGDFDHMYDTFYTPMIETELKLLHYLRRSNLHKSKDQNQGSVIYCICRQPGFSGLMLQCELCKDWFHTRCVGFLNKNYDYTRLRYTCPRCERSLRPELSVVIPILEELIPYVTGIAAEQSGSRGAPDPTLATKSSITSGLVAPLVSVPFLLKLPSLAAVQMLCERAFAFVRRVRTVILSTPDLRRALTEYETFSGTQMPWNNFSDDACMSLPPLPRQSPTQTLSSSLYHNQRPRGLPQSHLPPNVARPPGMQPLVLRTTAPRSMADEHHRHQFSSRPLPHLDKISSPYNSQIPVPLSHKERKDPHVDLDDPEEQEGSGRNGNSLEGEVSPLNGRNPKDPYEAEAAVALAIMSSTSDVASVAASKNSPPYFSGTTSRYLHHQQRHRSTSREGHGPPSEVDSREHLEDGGPSSHTYFRCYLPPESRSWLETLITEACALEVSLPQTRWLWQ</sequence>
<dbReference type="Pfam" id="PF02928">
    <property type="entry name" value="zf-C5HC2"/>
    <property type="match status" value="1"/>
</dbReference>
<keyword evidence="6" id="KW-0156">Chromatin regulator</keyword>
<dbReference type="Pfam" id="PF00628">
    <property type="entry name" value="PHD"/>
    <property type="match status" value="1"/>
</dbReference>
<dbReference type="GO" id="GO:0005634">
    <property type="term" value="C:nucleus"/>
    <property type="evidence" value="ECO:0007669"/>
    <property type="project" value="UniProtKB-SubCell"/>
</dbReference>
<evidence type="ECO:0000256" key="11">
    <source>
        <dbReference type="SAM" id="MobiDB-lite"/>
    </source>
</evidence>
<feature type="domain" description="JmjC" evidence="13">
    <location>
        <begin position="57"/>
        <end position="223"/>
    </location>
</feature>
<dbReference type="PROSITE" id="PS01359">
    <property type="entry name" value="ZF_PHD_1"/>
    <property type="match status" value="1"/>
</dbReference>
<keyword evidence="8" id="KW-0408">Iron</keyword>
<evidence type="ECO:0000256" key="7">
    <source>
        <dbReference type="ARBA" id="ARBA00022964"/>
    </source>
</evidence>
<dbReference type="Pfam" id="PF21323">
    <property type="entry name" value="KDM5_C-hel"/>
    <property type="match status" value="1"/>
</dbReference>
<dbReference type="Pfam" id="PF08429">
    <property type="entry name" value="PLU-1"/>
    <property type="match status" value="1"/>
</dbReference>
<dbReference type="GO" id="GO:0008270">
    <property type="term" value="F:zinc ion binding"/>
    <property type="evidence" value="ECO:0007669"/>
    <property type="project" value="UniProtKB-KW"/>
</dbReference>
<dbReference type="PROSITE" id="PS51184">
    <property type="entry name" value="JMJC"/>
    <property type="match status" value="1"/>
</dbReference>
<evidence type="ECO:0000256" key="9">
    <source>
        <dbReference type="ARBA" id="ARBA00023242"/>
    </source>
</evidence>
<evidence type="ECO:0000259" key="13">
    <source>
        <dbReference type="PROSITE" id="PS51184"/>
    </source>
</evidence>
<keyword evidence="3" id="KW-0677">Repeat</keyword>
<protein>
    <submittedName>
        <fullName evidence="14">JmjC domain-containing protein</fullName>
    </submittedName>
</protein>
<keyword evidence="5" id="KW-0862">Zinc</keyword>
<keyword evidence="4 10" id="KW-0863">Zinc-finger</keyword>
<dbReference type="SMART" id="SM00558">
    <property type="entry name" value="JmjC"/>
    <property type="match status" value="1"/>
</dbReference>
<dbReference type="InterPro" id="IPR013083">
    <property type="entry name" value="Znf_RING/FYVE/PHD"/>
</dbReference>
<evidence type="ECO:0000259" key="12">
    <source>
        <dbReference type="PROSITE" id="PS50016"/>
    </source>
</evidence>
<dbReference type="GO" id="GO:0006355">
    <property type="term" value="P:regulation of DNA-templated transcription"/>
    <property type="evidence" value="ECO:0007669"/>
    <property type="project" value="TreeGrafter"/>
</dbReference>
<name>A0A5K3FQU2_MESCO</name>
<keyword evidence="2" id="KW-0479">Metal-binding</keyword>
<dbReference type="PANTHER" id="PTHR10694">
    <property type="entry name" value="LYSINE-SPECIFIC DEMETHYLASE"/>
    <property type="match status" value="1"/>
</dbReference>
<feature type="region of interest" description="Disordered" evidence="11">
    <location>
        <begin position="485"/>
        <end position="509"/>
    </location>
</feature>
<dbReference type="PROSITE" id="PS50016">
    <property type="entry name" value="ZF_PHD_2"/>
    <property type="match status" value="1"/>
</dbReference>
<dbReference type="PANTHER" id="PTHR10694:SF33">
    <property type="entry name" value="LYSINE-SPECIFIC DEMETHYLASE 5"/>
    <property type="match status" value="1"/>
</dbReference>
<feature type="region of interest" description="Disordered" evidence="11">
    <location>
        <begin position="1135"/>
        <end position="1264"/>
    </location>
</feature>
<keyword evidence="9" id="KW-0539">Nucleus</keyword>
<feature type="compositionally biased region" description="Basic and acidic residues" evidence="11">
    <location>
        <begin position="1223"/>
        <end position="1234"/>
    </location>
</feature>
<feature type="compositionally biased region" description="Polar residues" evidence="11">
    <location>
        <begin position="384"/>
        <end position="396"/>
    </location>
</feature>
<feature type="region of interest" description="Disordered" evidence="11">
    <location>
        <begin position="1297"/>
        <end position="1335"/>
    </location>
</feature>
<dbReference type="SUPFAM" id="SSF51197">
    <property type="entry name" value="Clavaminate synthase-like"/>
    <property type="match status" value="1"/>
</dbReference>
<reference evidence="14" key="1">
    <citation type="submission" date="2019-11" db="UniProtKB">
        <authorList>
            <consortium name="WormBaseParasite"/>
        </authorList>
    </citation>
    <scope>IDENTIFICATION</scope>
</reference>
<keyword evidence="7" id="KW-0560">Oxidoreductase</keyword>
<dbReference type="InterPro" id="IPR001965">
    <property type="entry name" value="Znf_PHD"/>
</dbReference>
<dbReference type="GO" id="GO:0034647">
    <property type="term" value="F:histone H3K4me/H3K4me2/H3K4me3 demethylase activity"/>
    <property type="evidence" value="ECO:0007669"/>
    <property type="project" value="TreeGrafter"/>
</dbReference>
<feature type="compositionally biased region" description="Basic residues" evidence="11">
    <location>
        <begin position="1303"/>
        <end position="1312"/>
    </location>
</feature>
<evidence type="ECO:0000256" key="5">
    <source>
        <dbReference type="ARBA" id="ARBA00022833"/>
    </source>
</evidence>
<evidence type="ECO:0000313" key="14">
    <source>
        <dbReference type="WBParaSite" id="MCU_010739-RA"/>
    </source>
</evidence>
<dbReference type="InterPro" id="IPR011011">
    <property type="entry name" value="Znf_FYVE_PHD"/>
</dbReference>
<evidence type="ECO:0000256" key="4">
    <source>
        <dbReference type="ARBA" id="ARBA00022771"/>
    </source>
</evidence>
<organism evidence="14">
    <name type="scientific">Mesocestoides corti</name>
    <name type="common">Flatworm</name>
    <dbReference type="NCBI Taxonomy" id="53468"/>
    <lineage>
        <taxon>Eukaryota</taxon>
        <taxon>Metazoa</taxon>
        <taxon>Spiralia</taxon>
        <taxon>Lophotrochozoa</taxon>
        <taxon>Platyhelminthes</taxon>
        <taxon>Cestoda</taxon>
        <taxon>Eucestoda</taxon>
        <taxon>Cyclophyllidea</taxon>
        <taxon>Mesocestoididae</taxon>
        <taxon>Mesocestoides</taxon>
    </lineage>
</organism>
<feature type="region of interest" description="Disordered" evidence="11">
    <location>
        <begin position="375"/>
        <end position="409"/>
    </location>
</feature>
<dbReference type="InterPro" id="IPR019786">
    <property type="entry name" value="Zinc_finger_PHD-type_CS"/>
</dbReference>
<dbReference type="InterPro" id="IPR004198">
    <property type="entry name" value="Znf_C5HC2"/>
</dbReference>
<dbReference type="Gene3D" id="3.30.40.10">
    <property type="entry name" value="Zinc/RING finger domain, C3HC4 (zinc finger)"/>
    <property type="match status" value="1"/>
</dbReference>
<comment type="subcellular location">
    <subcellularLocation>
        <location evidence="1">Nucleus</location>
    </subcellularLocation>
</comment>
<evidence type="ECO:0000256" key="10">
    <source>
        <dbReference type="PROSITE-ProRule" id="PRU00146"/>
    </source>
</evidence>
<proteinExistence type="predicted"/>
<evidence type="ECO:0000256" key="2">
    <source>
        <dbReference type="ARBA" id="ARBA00022723"/>
    </source>
</evidence>
<evidence type="ECO:0000256" key="3">
    <source>
        <dbReference type="ARBA" id="ARBA00022737"/>
    </source>
</evidence>
<feature type="compositionally biased region" description="Basic and acidic residues" evidence="11">
    <location>
        <begin position="398"/>
        <end position="409"/>
    </location>
</feature>
<dbReference type="InterPro" id="IPR019787">
    <property type="entry name" value="Znf_PHD-finger"/>
</dbReference>
<dbReference type="Gene3D" id="2.60.120.650">
    <property type="entry name" value="Cupin"/>
    <property type="match status" value="1"/>
</dbReference>
<feature type="compositionally biased region" description="Basic and acidic residues" evidence="11">
    <location>
        <begin position="1313"/>
        <end position="1332"/>
    </location>
</feature>
<dbReference type="InterPro" id="IPR048615">
    <property type="entry name" value="KDM5_C-hel"/>
</dbReference>
<feature type="compositionally biased region" description="Polar residues" evidence="11">
    <location>
        <begin position="1143"/>
        <end position="1155"/>
    </location>
</feature>
<dbReference type="GO" id="GO:0000785">
    <property type="term" value="C:chromatin"/>
    <property type="evidence" value="ECO:0007669"/>
    <property type="project" value="TreeGrafter"/>
</dbReference>
<evidence type="ECO:0000256" key="1">
    <source>
        <dbReference type="ARBA" id="ARBA00004123"/>
    </source>
</evidence>